<dbReference type="InterPro" id="IPR038987">
    <property type="entry name" value="MoeA-like"/>
</dbReference>
<sequence>MSGMLTLPEAQAQLFALAPKMPGTHVETHLASGRYLAKDIAALRSQPSADLSAMDGYAISGAGPWKLIGESRAGAPFGAAVKDGQCIRISTGAQMPEGSDRVLIQENAELAANFVELAKGEVLPEPARHVRSAGFDFAIGQVILTSGTLMGPAQIALALAAGHHAILVHRIPRIAVIDSGDELVRLPAKVEAHQIPASNGMMINAMLRPLAGDAALIGPVPDNLDALAHGLDQASDCDIIITSGGASVGDHDLVQQALRNWGAELTFWKVAIKPGKPLMIATRQHDGRKTVILGLPGNPVSSFVTCFLFALPLIRAAMGNANPLPNAQNIIAAVDLPATGNRREFLRGISDGDTVRPAAIQDSSALMALAQANCLIDRPAGSPAIKAGDRVAVYNIDNGAIQPI</sequence>
<reference evidence="8 9" key="1">
    <citation type="submission" date="2019-06" db="EMBL/GenBank/DDBJ databases">
        <title>Erythrobacter insulae sp. nov., isolated from a tidal flat.</title>
        <authorList>
            <person name="Yoon J.-H."/>
        </authorList>
    </citation>
    <scope>NUCLEOTIDE SEQUENCE [LARGE SCALE GENOMIC DNA]</scope>
    <source>
        <strain evidence="8 9">JBTF-M21</strain>
    </source>
</reference>
<evidence type="ECO:0000256" key="1">
    <source>
        <dbReference type="ARBA" id="ARBA00002901"/>
    </source>
</evidence>
<evidence type="ECO:0000256" key="4">
    <source>
        <dbReference type="ARBA" id="ARBA00023150"/>
    </source>
</evidence>
<evidence type="ECO:0000256" key="5">
    <source>
        <dbReference type="ARBA" id="ARBA00047317"/>
    </source>
</evidence>
<dbReference type="InterPro" id="IPR036135">
    <property type="entry name" value="MoeA_linker/N_sf"/>
</dbReference>
<feature type="domain" description="MoaB/Mog" evidence="7">
    <location>
        <begin position="175"/>
        <end position="316"/>
    </location>
</feature>
<accession>A0A547PEJ6</accession>
<dbReference type="Pfam" id="PF03454">
    <property type="entry name" value="MoeA_C"/>
    <property type="match status" value="1"/>
</dbReference>
<evidence type="ECO:0000256" key="6">
    <source>
        <dbReference type="RuleBase" id="RU365090"/>
    </source>
</evidence>
<dbReference type="SUPFAM" id="SSF53218">
    <property type="entry name" value="Molybdenum cofactor biosynthesis proteins"/>
    <property type="match status" value="1"/>
</dbReference>
<dbReference type="InterPro" id="IPR005111">
    <property type="entry name" value="MoeA_C_domain_IV"/>
</dbReference>
<comment type="similarity">
    <text evidence="3 6">Belongs to the MoeA family.</text>
</comment>
<dbReference type="GO" id="GO:0061599">
    <property type="term" value="F:molybdopterin molybdotransferase activity"/>
    <property type="evidence" value="ECO:0007669"/>
    <property type="project" value="UniProtKB-UniRule"/>
</dbReference>
<dbReference type="GO" id="GO:0006777">
    <property type="term" value="P:Mo-molybdopterin cofactor biosynthetic process"/>
    <property type="evidence" value="ECO:0007669"/>
    <property type="project" value="UniProtKB-UniRule"/>
</dbReference>
<dbReference type="Pfam" id="PF03453">
    <property type="entry name" value="MoeA_N"/>
    <property type="match status" value="1"/>
</dbReference>
<dbReference type="PANTHER" id="PTHR10192">
    <property type="entry name" value="MOLYBDOPTERIN BIOSYNTHESIS PROTEIN"/>
    <property type="match status" value="1"/>
</dbReference>
<keyword evidence="6" id="KW-0479">Metal-binding</keyword>
<dbReference type="SUPFAM" id="SSF63867">
    <property type="entry name" value="MoeA C-terminal domain-like"/>
    <property type="match status" value="1"/>
</dbReference>
<evidence type="ECO:0000256" key="3">
    <source>
        <dbReference type="ARBA" id="ARBA00010763"/>
    </source>
</evidence>
<proteinExistence type="inferred from homology"/>
<dbReference type="Gene3D" id="3.40.980.10">
    <property type="entry name" value="MoaB/Mog-like domain"/>
    <property type="match status" value="1"/>
</dbReference>
<dbReference type="Pfam" id="PF00994">
    <property type="entry name" value="MoCF_biosynth"/>
    <property type="match status" value="1"/>
</dbReference>
<dbReference type="InterPro" id="IPR005110">
    <property type="entry name" value="MoeA_linker/N"/>
</dbReference>
<comment type="function">
    <text evidence="1 6">Catalyzes the insertion of molybdate into adenylated molybdopterin with the concomitant release of AMP.</text>
</comment>
<evidence type="ECO:0000313" key="8">
    <source>
        <dbReference type="EMBL" id="TRD12565.1"/>
    </source>
</evidence>
<dbReference type="Proteomes" id="UP000316343">
    <property type="component" value="Unassembled WGS sequence"/>
</dbReference>
<dbReference type="InterPro" id="IPR036688">
    <property type="entry name" value="MoeA_C_domain_IV_sf"/>
</dbReference>
<keyword evidence="4 6" id="KW-0501">Molybdenum cofactor biosynthesis</keyword>
<dbReference type="EC" id="2.10.1.1" evidence="6"/>
<dbReference type="CDD" id="cd00887">
    <property type="entry name" value="MoeA"/>
    <property type="match status" value="1"/>
</dbReference>
<dbReference type="EMBL" id="VHJK01000001">
    <property type="protein sequence ID" value="TRD12565.1"/>
    <property type="molecule type" value="Genomic_DNA"/>
</dbReference>
<dbReference type="InterPro" id="IPR036425">
    <property type="entry name" value="MoaB/Mog-like_dom_sf"/>
</dbReference>
<dbReference type="PANTHER" id="PTHR10192:SF5">
    <property type="entry name" value="GEPHYRIN"/>
    <property type="match status" value="1"/>
</dbReference>
<comment type="cofactor">
    <cofactor evidence="6">
        <name>Mg(2+)</name>
        <dbReference type="ChEBI" id="CHEBI:18420"/>
    </cofactor>
</comment>
<evidence type="ECO:0000256" key="2">
    <source>
        <dbReference type="ARBA" id="ARBA00005046"/>
    </source>
</evidence>
<dbReference type="Gene3D" id="2.170.190.11">
    <property type="entry name" value="Molybdopterin biosynthesis moea protein, domain 3"/>
    <property type="match status" value="1"/>
</dbReference>
<dbReference type="RefSeq" id="WP_142788837.1">
    <property type="nucleotide sequence ID" value="NZ_VHJK01000001.1"/>
</dbReference>
<evidence type="ECO:0000259" key="7">
    <source>
        <dbReference type="SMART" id="SM00852"/>
    </source>
</evidence>
<keyword evidence="6 8" id="KW-0808">Transferase</keyword>
<evidence type="ECO:0000313" key="9">
    <source>
        <dbReference type="Proteomes" id="UP000316343"/>
    </source>
</evidence>
<dbReference type="GO" id="GO:0046872">
    <property type="term" value="F:metal ion binding"/>
    <property type="evidence" value="ECO:0007669"/>
    <property type="project" value="UniProtKB-UniRule"/>
</dbReference>
<organism evidence="8 9">
    <name type="scientific">Erythrobacter insulae</name>
    <dbReference type="NCBI Taxonomy" id="2584124"/>
    <lineage>
        <taxon>Bacteria</taxon>
        <taxon>Pseudomonadati</taxon>
        <taxon>Pseudomonadota</taxon>
        <taxon>Alphaproteobacteria</taxon>
        <taxon>Sphingomonadales</taxon>
        <taxon>Erythrobacteraceae</taxon>
        <taxon>Erythrobacter/Porphyrobacter group</taxon>
        <taxon>Erythrobacter</taxon>
    </lineage>
</organism>
<dbReference type="SMART" id="SM00852">
    <property type="entry name" value="MoCF_biosynth"/>
    <property type="match status" value="1"/>
</dbReference>
<gene>
    <name evidence="8" type="ORF">FGU71_12285</name>
</gene>
<dbReference type="UniPathway" id="UPA00344"/>
<dbReference type="InterPro" id="IPR008284">
    <property type="entry name" value="MoCF_biosynth_CS"/>
</dbReference>
<comment type="catalytic activity">
    <reaction evidence="5">
        <text>adenylyl-molybdopterin + molybdate = Mo-molybdopterin + AMP + H(+)</text>
        <dbReference type="Rhea" id="RHEA:35047"/>
        <dbReference type="ChEBI" id="CHEBI:15378"/>
        <dbReference type="ChEBI" id="CHEBI:36264"/>
        <dbReference type="ChEBI" id="CHEBI:62727"/>
        <dbReference type="ChEBI" id="CHEBI:71302"/>
        <dbReference type="ChEBI" id="CHEBI:456215"/>
        <dbReference type="EC" id="2.10.1.1"/>
    </reaction>
</comment>
<dbReference type="OrthoDB" id="9804758at2"/>
<dbReference type="Gene3D" id="3.90.105.10">
    <property type="entry name" value="Molybdopterin biosynthesis moea protein, domain 2"/>
    <property type="match status" value="1"/>
</dbReference>
<name>A0A547PEJ6_9SPHN</name>
<dbReference type="InterPro" id="IPR001453">
    <property type="entry name" value="MoaB/Mog_dom"/>
</dbReference>
<comment type="caution">
    <text evidence="8">The sequence shown here is derived from an EMBL/GenBank/DDBJ whole genome shotgun (WGS) entry which is preliminary data.</text>
</comment>
<dbReference type="GO" id="GO:0005829">
    <property type="term" value="C:cytosol"/>
    <property type="evidence" value="ECO:0007669"/>
    <property type="project" value="TreeGrafter"/>
</dbReference>
<keyword evidence="6" id="KW-0500">Molybdenum</keyword>
<protein>
    <recommendedName>
        <fullName evidence="6">Molybdopterin molybdenumtransferase</fullName>
        <ecNumber evidence="6">2.10.1.1</ecNumber>
    </recommendedName>
</protein>
<dbReference type="AlphaFoldDB" id="A0A547PEJ6"/>
<comment type="pathway">
    <text evidence="2 6">Cofactor biosynthesis; molybdopterin biosynthesis.</text>
</comment>
<dbReference type="Gene3D" id="2.40.340.10">
    <property type="entry name" value="MoeA, C-terminal, domain IV"/>
    <property type="match status" value="1"/>
</dbReference>
<keyword evidence="9" id="KW-1185">Reference proteome</keyword>
<keyword evidence="6" id="KW-0460">Magnesium</keyword>
<dbReference type="SUPFAM" id="SSF63882">
    <property type="entry name" value="MoeA N-terminal region -like"/>
    <property type="match status" value="1"/>
</dbReference>
<dbReference type="PROSITE" id="PS01079">
    <property type="entry name" value="MOCF_BIOSYNTHESIS_2"/>
    <property type="match status" value="1"/>
</dbReference>